<dbReference type="KEGG" id="span:AWL63_21910"/>
<dbReference type="AlphaFoldDB" id="A0A1B3ZFM0"/>
<feature type="transmembrane region" description="Helical" evidence="2">
    <location>
        <begin position="9"/>
        <end position="32"/>
    </location>
</feature>
<keyword evidence="2" id="KW-1133">Transmembrane helix</keyword>
<feature type="transmembrane region" description="Helical" evidence="2">
    <location>
        <begin position="63"/>
        <end position="85"/>
    </location>
</feature>
<name>A0A1B3ZFM0_9SPHN</name>
<feature type="region of interest" description="Disordered" evidence="1">
    <location>
        <begin position="101"/>
        <end position="124"/>
    </location>
</feature>
<dbReference type="STRING" id="1560345.AWL63_21910"/>
<accession>A0A1B3ZFM0</accession>
<sequence length="273" mass="28518">MVASPRQRLILPIAPLGAGVTGAFTALLFLMMPSSALESLVVESGVATLLNAAQPPLGLTARAVLALAGGGTGALLAWIALFVLVGTRLVIINGSLATGDAVPQQRRADSHPDAPPRQPVFANRDLGTPFLDVRAEAPVSRPIGPARARPLPANLDMPLSLFDPVSFAAPSAPPPAPDRVEIFDPAPLVREQRAAAPIPIRRDTSGAIDLIAASMRSTAPIRRVEAESPTSIRALLDRLERSVAQRDAAPAPARPESIRDTLETLRGLATRAG</sequence>
<dbReference type="EMBL" id="CP014168">
    <property type="protein sequence ID" value="AOH86218.1"/>
    <property type="molecule type" value="Genomic_DNA"/>
</dbReference>
<evidence type="ECO:0000256" key="2">
    <source>
        <dbReference type="SAM" id="Phobius"/>
    </source>
</evidence>
<reference evidence="3 4" key="1">
    <citation type="submission" date="2016-01" db="EMBL/GenBank/DDBJ databases">
        <title>Complete genome and mega plasmid sequence of Sphingomonas panacis DCY99 elicits systemic resistance in rice to Xanthomonas oryzae.</title>
        <authorList>
            <person name="Kim Y.J."/>
            <person name="Yang D.C."/>
            <person name="Sing P."/>
        </authorList>
    </citation>
    <scope>NUCLEOTIDE SEQUENCE [LARGE SCALE GENOMIC DNA]</scope>
    <source>
        <strain evidence="3 4">DCY99</strain>
    </source>
</reference>
<keyword evidence="2" id="KW-0812">Transmembrane</keyword>
<proteinExistence type="predicted"/>
<dbReference type="RefSeq" id="WP_069206730.1">
    <property type="nucleotide sequence ID" value="NZ_CP014168.1"/>
</dbReference>
<keyword evidence="2" id="KW-0472">Membrane</keyword>
<evidence type="ECO:0000256" key="1">
    <source>
        <dbReference type="SAM" id="MobiDB-lite"/>
    </source>
</evidence>
<dbReference type="OrthoDB" id="7551375at2"/>
<keyword evidence="4" id="KW-1185">Reference proteome</keyword>
<gene>
    <name evidence="3" type="ORF">AWL63_21910</name>
</gene>
<organism evidence="3 4">
    <name type="scientific">Sphingomonas panacis</name>
    <dbReference type="NCBI Taxonomy" id="1560345"/>
    <lineage>
        <taxon>Bacteria</taxon>
        <taxon>Pseudomonadati</taxon>
        <taxon>Pseudomonadota</taxon>
        <taxon>Alphaproteobacteria</taxon>
        <taxon>Sphingomonadales</taxon>
        <taxon>Sphingomonadaceae</taxon>
        <taxon>Sphingomonas</taxon>
    </lineage>
</organism>
<evidence type="ECO:0000313" key="3">
    <source>
        <dbReference type="EMBL" id="AOH86218.1"/>
    </source>
</evidence>
<dbReference type="Proteomes" id="UP000094256">
    <property type="component" value="Chromosome"/>
</dbReference>
<protein>
    <submittedName>
        <fullName evidence="3">Uncharacterized protein</fullName>
    </submittedName>
</protein>
<evidence type="ECO:0000313" key="4">
    <source>
        <dbReference type="Proteomes" id="UP000094256"/>
    </source>
</evidence>